<dbReference type="SMART" id="SM00062">
    <property type="entry name" value="PBPb"/>
    <property type="match status" value="1"/>
</dbReference>
<gene>
    <name evidence="3" type="ORF">MRM62_13390</name>
</gene>
<dbReference type="Gene3D" id="3.40.190.10">
    <property type="entry name" value="Periplasmic binding protein-like II"/>
    <property type="match status" value="2"/>
</dbReference>
<dbReference type="SUPFAM" id="SSF53850">
    <property type="entry name" value="Periplasmic binding protein-like II"/>
    <property type="match status" value="1"/>
</dbReference>
<evidence type="ECO:0000259" key="2">
    <source>
        <dbReference type="SMART" id="SM00062"/>
    </source>
</evidence>
<dbReference type="PANTHER" id="PTHR35936">
    <property type="entry name" value="MEMBRANE-BOUND LYTIC MUREIN TRANSGLYCOSYLASE F"/>
    <property type="match status" value="1"/>
</dbReference>
<keyword evidence="1" id="KW-0732">Signal</keyword>
<feature type="domain" description="Solute-binding protein family 3/N-terminal" evidence="2">
    <location>
        <begin position="52"/>
        <end position="270"/>
    </location>
</feature>
<accession>A0AAU6T2A4</accession>
<evidence type="ECO:0000313" key="3">
    <source>
        <dbReference type="EMBL" id="XAG26327.1"/>
    </source>
</evidence>
<dbReference type="PANTHER" id="PTHR35936:SF17">
    <property type="entry name" value="ARGININE-BINDING EXTRACELLULAR PROTEIN ARTP"/>
    <property type="match status" value="1"/>
</dbReference>
<protein>
    <submittedName>
        <fullName evidence="3">Transporter substrate-binding domain-containing protein</fullName>
    </submittedName>
</protein>
<dbReference type="CDD" id="cd13705">
    <property type="entry name" value="PBP2_BvgS_D1"/>
    <property type="match status" value="1"/>
</dbReference>
<dbReference type="Pfam" id="PF00497">
    <property type="entry name" value="SBP_bac_3"/>
    <property type="match status" value="1"/>
</dbReference>
<name>A0AAU6T2A4_UNCXX</name>
<evidence type="ECO:0000256" key="1">
    <source>
        <dbReference type="ARBA" id="ARBA00022729"/>
    </source>
</evidence>
<dbReference type="EMBL" id="CP095341">
    <property type="protein sequence ID" value="XAG26327.1"/>
    <property type="molecule type" value="Genomic_DNA"/>
</dbReference>
<reference evidence="3" key="1">
    <citation type="submission" date="2022-03" db="EMBL/GenBank/DDBJ databases">
        <title>Sea Food Isolates.</title>
        <authorList>
            <person name="Li c."/>
        </authorList>
    </citation>
    <scope>NUCLEOTIDE SEQUENCE</scope>
    <source>
        <strain evidence="3">19CA03SA04</strain>
    </source>
</reference>
<proteinExistence type="predicted"/>
<sequence>MRYFILVLLYSSFSYSSDISQRDISLFGRPSIGPIELIKNEKQITWLMQKRILNVGISIPDYPPFDMTIDGGNWYYEGLTADYLNIISRMLDLNVNLVLFDSRFDAINAIKKGEIDVLTTSNLFEKYYELSLSIPYINDYPSLYASKRNINENSINSIAIAYDYLPDELLEKLYPSAKIVKFNSRQEAVASTVFGHTDAVIIDHFSVDYLVESRYSSNLYFLKFLPIETYGVSFAFASHSNELRTLFDLAINNIPLSEHWAIKKRWSGGVTIPDIHSSFLPQFSEEEKQWLKKIVQ</sequence>
<dbReference type="AlphaFoldDB" id="A0AAU6T2A4"/>
<dbReference type="InterPro" id="IPR001638">
    <property type="entry name" value="Solute-binding_3/MltF_N"/>
</dbReference>
<organism evidence="3">
    <name type="scientific">bacterium 19CA03SA04</name>
    <dbReference type="NCBI Taxonomy" id="2920698"/>
    <lineage>
        <taxon>Bacteria</taxon>
    </lineage>
</organism>
<dbReference type="InterPro" id="IPR049870">
    <property type="entry name" value="BvgS-like_periplasmic1"/>
</dbReference>